<dbReference type="Gene3D" id="3.40.50.720">
    <property type="entry name" value="NAD(P)-binding Rossmann-like Domain"/>
    <property type="match status" value="1"/>
</dbReference>
<proteinExistence type="inferred from homology"/>
<reference evidence="7 8" key="1">
    <citation type="submission" date="2020-03" db="EMBL/GenBank/DDBJ databases">
        <title>WGS of actinomycetes isolated from Thailand.</title>
        <authorList>
            <person name="Thawai C."/>
        </authorList>
    </citation>
    <scope>NUCLEOTIDE SEQUENCE [LARGE SCALE GENOMIC DNA]</scope>
    <source>
        <strain evidence="7 8">PRB2-1</strain>
    </source>
</reference>
<evidence type="ECO:0000313" key="7">
    <source>
        <dbReference type="EMBL" id="NJP46823.1"/>
    </source>
</evidence>
<dbReference type="InterPro" id="IPR029154">
    <property type="entry name" value="HIBADH-like_NADP-bd"/>
</dbReference>
<name>A0ABX0ZZJ4_9ACTN</name>
<dbReference type="SUPFAM" id="SSF51735">
    <property type="entry name" value="NAD(P)-binding Rossmann-fold domains"/>
    <property type="match status" value="1"/>
</dbReference>
<keyword evidence="2" id="KW-0560">Oxidoreductase</keyword>
<dbReference type="InterPro" id="IPR002204">
    <property type="entry name" value="3-OH-isobutyrate_DH-rel_CS"/>
</dbReference>
<dbReference type="Proteomes" id="UP000734511">
    <property type="component" value="Unassembled WGS sequence"/>
</dbReference>
<dbReference type="InterPro" id="IPR013328">
    <property type="entry name" value="6PGD_dom2"/>
</dbReference>
<dbReference type="InterPro" id="IPR036291">
    <property type="entry name" value="NAD(P)-bd_dom_sf"/>
</dbReference>
<evidence type="ECO:0000259" key="5">
    <source>
        <dbReference type="Pfam" id="PF03446"/>
    </source>
</evidence>
<evidence type="ECO:0000256" key="1">
    <source>
        <dbReference type="ARBA" id="ARBA00009080"/>
    </source>
</evidence>
<evidence type="ECO:0000256" key="4">
    <source>
        <dbReference type="SAM" id="MobiDB-lite"/>
    </source>
</evidence>
<dbReference type="PIRSF" id="PIRSF000103">
    <property type="entry name" value="HIBADH"/>
    <property type="match status" value="1"/>
</dbReference>
<organism evidence="7 8">
    <name type="scientific">Actinacidiphila epipremni</name>
    <dbReference type="NCBI Taxonomy" id="2053013"/>
    <lineage>
        <taxon>Bacteria</taxon>
        <taxon>Bacillati</taxon>
        <taxon>Actinomycetota</taxon>
        <taxon>Actinomycetes</taxon>
        <taxon>Kitasatosporales</taxon>
        <taxon>Streptomycetaceae</taxon>
        <taxon>Actinacidiphila</taxon>
    </lineage>
</organism>
<evidence type="ECO:0000259" key="6">
    <source>
        <dbReference type="Pfam" id="PF14833"/>
    </source>
</evidence>
<keyword evidence="8" id="KW-1185">Reference proteome</keyword>
<dbReference type="RefSeq" id="WP_167985670.1">
    <property type="nucleotide sequence ID" value="NZ_JAATEJ010000024.1"/>
</dbReference>
<gene>
    <name evidence="7" type="ORF">HCN08_25955</name>
</gene>
<dbReference type="SUPFAM" id="SSF48179">
    <property type="entry name" value="6-phosphogluconate dehydrogenase C-terminal domain-like"/>
    <property type="match status" value="1"/>
</dbReference>
<dbReference type="InterPro" id="IPR006115">
    <property type="entry name" value="6PGDH_NADP-bd"/>
</dbReference>
<dbReference type="PANTHER" id="PTHR22981">
    <property type="entry name" value="3-HYDROXYISOBUTYRATE DEHYDROGENASE-RELATED"/>
    <property type="match status" value="1"/>
</dbReference>
<dbReference type="Pfam" id="PF03446">
    <property type="entry name" value="NAD_binding_2"/>
    <property type="match status" value="1"/>
</dbReference>
<feature type="region of interest" description="Disordered" evidence="4">
    <location>
        <begin position="1"/>
        <end position="20"/>
    </location>
</feature>
<dbReference type="InterPro" id="IPR015815">
    <property type="entry name" value="HIBADH-related"/>
</dbReference>
<accession>A0ABX0ZZJ4</accession>
<evidence type="ECO:0000313" key="8">
    <source>
        <dbReference type="Proteomes" id="UP000734511"/>
    </source>
</evidence>
<feature type="domain" description="6-phosphogluconate dehydrogenase NADP-binding" evidence="5">
    <location>
        <begin position="25"/>
        <end position="176"/>
    </location>
</feature>
<evidence type="ECO:0000256" key="2">
    <source>
        <dbReference type="ARBA" id="ARBA00023002"/>
    </source>
</evidence>
<dbReference type="InterPro" id="IPR008927">
    <property type="entry name" value="6-PGluconate_DH-like_C_sf"/>
</dbReference>
<keyword evidence="3" id="KW-0520">NAD</keyword>
<protein>
    <submittedName>
        <fullName evidence="7">NAD(P)-dependent oxidoreductase</fullName>
    </submittedName>
</protein>
<dbReference type="Pfam" id="PF14833">
    <property type="entry name" value="NAD_binding_11"/>
    <property type="match status" value="1"/>
</dbReference>
<sequence length="315" mass="31602">MSEAHEEAGGSAGAGAAGAGGSDAVAFVGLGRMGLPMACRLVRAGVPAVGFDVGPVARDAFAAAGGAVADSAAAAIAGAGTVILMLPDSGVVESVLGDPQVAAALRPGTTVVDMSSCEPARTRALAERLAAAGVAMVDAPVSGGVARAVTGELAVMVGGQDADVARVEPLLKRFGTLFRSGGIGSGHAVKALNNLMSATHLLVTSEALLAGRRFGLDPARVLEIVNASSGRSGSTENKWPRFVLPGSYDSGFGLRLMLKDMRIAVDLAEQVGLPSRLGADAVAVWTRAAQELPADADHTEIARWLDEHAPPSPAA</sequence>
<dbReference type="EMBL" id="JAATEJ010000024">
    <property type="protein sequence ID" value="NJP46823.1"/>
    <property type="molecule type" value="Genomic_DNA"/>
</dbReference>
<evidence type="ECO:0000256" key="3">
    <source>
        <dbReference type="ARBA" id="ARBA00023027"/>
    </source>
</evidence>
<dbReference type="PROSITE" id="PS00895">
    <property type="entry name" value="3_HYDROXYISOBUT_DH"/>
    <property type="match status" value="1"/>
</dbReference>
<dbReference type="PANTHER" id="PTHR22981:SF7">
    <property type="entry name" value="3-HYDROXYISOBUTYRATE DEHYDROGENASE, MITOCHONDRIAL"/>
    <property type="match status" value="1"/>
</dbReference>
<comment type="similarity">
    <text evidence="1">Belongs to the HIBADH-related family.</text>
</comment>
<feature type="domain" description="3-hydroxyisobutyrate dehydrogenase-like NAD-binding" evidence="6">
    <location>
        <begin position="184"/>
        <end position="305"/>
    </location>
</feature>
<dbReference type="Gene3D" id="1.10.1040.10">
    <property type="entry name" value="N-(1-d-carboxylethyl)-l-norvaline Dehydrogenase, domain 2"/>
    <property type="match status" value="1"/>
</dbReference>
<feature type="compositionally biased region" description="Gly residues" evidence="4">
    <location>
        <begin position="10"/>
        <end position="20"/>
    </location>
</feature>
<comment type="caution">
    <text evidence="7">The sequence shown here is derived from an EMBL/GenBank/DDBJ whole genome shotgun (WGS) entry which is preliminary data.</text>
</comment>